<evidence type="ECO:0000313" key="2">
    <source>
        <dbReference type="EMBL" id="AFL84453.1"/>
    </source>
</evidence>
<dbReference type="STRING" id="866536.Belba_1866"/>
<sequence length="453" mass="51605">MKKYLSIYLSILFLGLVAISSCQENGQEELKEGLETMLKDQDPVAYENKLKELTLFMGEVFKDPDAIRELFDLAKADEYEEDISYSLKTLLETNQNPNTRQNSAIVSAFYKNAENHRVAQEENFDEQDLIDFINENNISMLAPYMIGYFEPESITELTVSWWTEEMELEGLAKDPDWKGETPGVKLNINDDGNFIQFRKSGVNYFTNEMVYANDEYAMDNPTVVFGSFEDDAILDPGDEWYGGGGSTTPPPTAQSVKIQCSDLVEGSRYTLSMPDWRLIQSVRSWPNNNFVHLWLVYGEISGFNPSGQPNLNDNITKPLTGYKILRRHANEGRWQPGPVLTSQLPDESVNFYLIWAVERPSTRFSISGDLKISKDGLTIPIKEFTISKELRLLGNPNSDSYMNFNKCFVLDDNYNIQGDAFDNSGSLITRTVEGDTYPVIRQNVAEFILRTRH</sequence>
<dbReference type="AlphaFoldDB" id="I3Z5D5"/>
<reference evidence="3" key="1">
    <citation type="submission" date="2012-06" db="EMBL/GenBank/DDBJ databases">
        <title>The complete genome of Belliella baltica DSM 15883.</title>
        <authorList>
            <person name="Lucas S."/>
            <person name="Copeland A."/>
            <person name="Lapidus A."/>
            <person name="Goodwin L."/>
            <person name="Pitluck S."/>
            <person name="Peters L."/>
            <person name="Mikhailova N."/>
            <person name="Davenport K."/>
            <person name="Kyrpides N."/>
            <person name="Mavromatis K."/>
            <person name="Pagani I."/>
            <person name="Ivanova N."/>
            <person name="Ovchinnikova G."/>
            <person name="Zeytun A."/>
            <person name="Detter J.C."/>
            <person name="Han C."/>
            <person name="Land M."/>
            <person name="Hauser L."/>
            <person name="Markowitz V."/>
            <person name="Cheng J.-F."/>
            <person name="Hugenholtz P."/>
            <person name="Woyke T."/>
            <person name="Wu D."/>
            <person name="Tindall B."/>
            <person name="Pomrenke H."/>
            <person name="Brambilla E."/>
            <person name="Klenk H.-P."/>
            <person name="Eisen J.A."/>
        </authorList>
    </citation>
    <scope>NUCLEOTIDE SEQUENCE [LARGE SCALE GENOMIC DNA]</scope>
    <source>
        <strain evidence="3">DSM 15883 / CIP 108006 / LMG 21964 / BA134</strain>
    </source>
</reference>
<proteinExistence type="predicted"/>
<dbReference type="EMBL" id="CP003281">
    <property type="protein sequence ID" value="AFL84453.1"/>
    <property type="molecule type" value="Genomic_DNA"/>
</dbReference>
<name>I3Z5D5_BELBD</name>
<dbReference type="PATRIC" id="fig|866536.3.peg.1923"/>
<gene>
    <name evidence="2" type="ordered locus">Belba_1866</name>
</gene>
<feature type="signal peptide" evidence="1">
    <location>
        <begin position="1"/>
        <end position="24"/>
    </location>
</feature>
<organism evidence="2 3">
    <name type="scientific">Belliella baltica (strain DSM 15883 / CIP 108006 / LMG 21964 / BA134)</name>
    <dbReference type="NCBI Taxonomy" id="866536"/>
    <lineage>
        <taxon>Bacteria</taxon>
        <taxon>Pseudomonadati</taxon>
        <taxon>Bacteroidota</taxon>
        <taxon>Cytophagia</taxon>
        <taxon>Cytophagales</taxon>
        <taxon>Cyclobacteriaceae</taxon>
        <taxon>Belliella</taxon>
    </lineage>
</organism>
<keyword evidence="3" id="KW-1185">Reference proteome</keyword>
<dbReference type="Proteomes" id="UP000006050">
    <property type="component" value="Chromosome"/>
</dbReference>
<evidence type="ECO:0000256" key="1">
    <source>
        <dbReference type="SAM" id="SignalP"/>
    </source>
</evidence>
<protein>
    <recommendedName>
        <fullName evidence="4">Lipoprotein</fullName>
    </recommendedName>
</protein>
<dbReference type="HOGENOM" id="CLU_603652_0_0_10"/>
<evidence type="ECO:0008006" key="4">
    <source>
        <dbReference type="Google" id="ProtNLM"/>
    </source>
</evidence>
<dbReference type="eggNOG" id="ENOG5034AHC">
    <property type="taxonomic scope" value="Bacteria"/>
</dbReference>
<dbReference type="KEGG" id="bbd:Belba_1866"/>
<accession>I3Z5D5</accession>
<evidence type="ECO:0000313" key="3">
    <source>
        <dbReference type="Proteomes" id="UP000006050"/>
    </source>
</evidence>
<keyword evidence="1" id="KW-0732">Signal</keyword>
<dbReference type="RefSeq" id="WP_014772433.1">
    <property type="nucleotide sequence ID" value="NC_018010.1"/>
</dbReference>
<dbReference type="OrthoDB" id="826133at2"/>
<feature type="chain" id="PRO_5003684168" description="Lipoprotein" evidence="1">
    <location>
        <begin position="25"/>
        <end position="453"/>
    </location>
</feature>
<dbReference type="PROSITE" id="PS51257">
    <property type="entry name" value="PROKAR_LIPOPROTEIN"/>
    <property type="match status" value="1"/>
</dbReference>